<reference evidence="3 4" key="1">
    <citation type="submission" date="2018-02" db="EMBL/GenBank/DDBJ databases">
        <title>Jeotgalibacillus proteolyticum sp. nov. a protease producing bacterium isolated from ocean sediments of Laizhou Bay.</title>
        <authorList>
            <person name="Li Y."/>
        </authorList>
    </citation>
    <scope>NUCLEOTIDE SEQUENCE [LARGE SCALE GENOMIC DNA]</scope>
    <source>
        <strain evidence="3 4">22-7</strain>
    </source>
</reference>
<accession>A0A2S5GCM6</accession>
<keyword evidence="4" id="KW-1185">Reference proteome</keyword>
<evidence type="ECO:0000313" key="4">
    <source>
        <dbReference type="Proteomes" id="UP000239047"/>
    </source>
</evidence>
<dbReference type="AlphaFoldDB" id="A0A2S5GCM6"/>
<dbReference type="InterPro" id="IPR010841">
    <property type="entry name" value="EF-G-binding_N"/>
</dbReference>
<dbReference type="GO" id="GO:0003746">
    <property type="term" value="F:translation elongation factor activity"/>
    <property type="evidence" value="ECO:0007669"/>
    <property type="project" value="UniProtKB-KW"/>
</dbReference>
<dbReference type="InterPro" id="IPR038344">
    <property type="entry name" value="EF-G_N_sf"/>
</dbReference>
<dbReference type="Proteomes" id="UP000239047">
    <property type="component" value="Unassembled WGS sequence"/>
</dbReference>
<sequence>MEPFIQNHQFNVIKHQATLLQKQVHGTIDRDVEEAVRAGTEWNVKDAFCELSEEQEELLSRVSDLRTEEDRVEFLKELHPYRLSFPDLTQRDVKELFPKTKRLKLPILKDVDFTATTYLGWKDIGASRHYMICLINGKLIGVEGRYVISTKKSMCEICGRYGDVAFMSVPKQRTSEENEKAFGKFVCYDSRECNQYIQKKDKLEQFIEQIID</sequence>
<feature type="domain" description="Elongation factor G-binding protein N-terminal" evidence="1">
    <location>
        <begin position="4"/>
        <end position="86"/>
    </location>
</feature>
<dbReference type="RefSeq" id="WP_104057421.1">
    <property type="nucleotide sequence ID" value="NZ_PREZ01000003.1"/>
</dbReference>
<dbReference type="InterPro" id="IPR032330">
    <property type="entry name" value="EF-G-binding_C"/>
</dbReference>
<feature type="domain" description="Elongation factor G-binding protein C-terminal treble-clef zinc-finger" evidence="2">
    <location>
        <begin position="100"/>
        <end position="204"/>
    </location>
</feature>
<keyword evidence="3" id="KW-0648">Protein biosynthesis</keyword>
<evidence type="ECO:0000313" key="3">
    <source>
        <dbReference type="EMBL" id="PPA70671.1"/>
    </source>
</evidence>
<dbReference type="CDD" id="cd16342">
    <property type="entry name" value="FusC_FusB"/>
    <property type="match status" value="1"/>
</dbReference>
<dbReference type="OrthoDB" id="1891078at2"/>
<comment type="caution">
    <text evidence="3">The sequence shown here is derived from an EMBL/GenBank/DDBJ whole genome shotgun (WGS) entry which is preliminary data.</text>
</comment>
<dbReference type="Pfam" id="PF07299">
    <property type="entry name" value="EF-G-binding_N"/>
    <property type="match status" value="1"/>
</dbReference>
<evidence type="ECO:0000259" key="1">
    <source>
        <dbReference type="Pfam" id="PF07299"/>
    </source>
</evidence>
<dbReference type="Pfam" id="PF16571">
    <property type="entry name" value="FBP_C"/>
    <property type="match status" value="1"/>
</dbReference>
<keyword evidence="3" id="KW-0251">Elongation factor</keyword>
<dbReference type="Gene3D" id="1.20.1280.250">
    <property type="match status" value="1"/>
</dbReference>
<dbReference type="EMBL" id="PREZ01000003">
    <property type="protein sequence ID" value="PPA70671.1"/>
    <property type="molecule type" value="Genomic_DNA"/>
</dbReference>
<gene>
    <name evidence="3" type="ORF">C4B60_07680</name>
</gene>
<evidence type="ECO:0000259" key="2">
    <source>
        <dbReference type="Pfam" id="PF16571"/>
    </source>
</evidence>
<proteinExistence type="predicted"/>
<organism evidence="3 4">
    <name type="scientific">Jeotgalibacillus proteolyticus</name>
    <dbReference type="NCBI Taxonomy" id="2082395"/>
    <lineage>
        <taxon>Bacteria</taxon>
        <taxon>Bacillati</taxon>
        <taxon>Bacillota</taxon>
        <taxon>Bacilli</taxon>
        <taxon>Bacillales</taxon>
        <taxon>Caryophanaceae</taxon>
        <taxon>Jeotgalibacillus</taxon>
    </lineage>
</organism>
<protein>
    <submittedName>
        <fullName evidence="3">Elongation factor G-binding protein</fullName>
    </submittedName>
</protein>
<name>A0A2S5GCM6_9BACL</name>